<accession>A0ABV5NZT5</accession>
<proteinExistence type="predicted"/>
<dbReference type="SMART" id="SM00091">
    <property type="entry name" value="PAS"/>
    <property type="match status" value="1"/>
</dbReference>
<dbReference type="CDD" id="cd00130">
    <property type="entry name" value="PAS"/>
    <property type="match status" value="1"/>
</dbReference>
<dbReference type="SUPFAM" id="SSF55781">
    <property type="entry name" value="GAF domain-like"/>
    <property type="match status" value="2"/>
</dbReference>
<dbReference type="PANTHER" id="PTHR43156:SF2">
    <property type="entry name" value="STAGE II SPORULATION PROTEIN E"/>
    <property type="match status" value="1"/>
</dbReference>
<evidence type="ECO:0000313" key="5">
    <source>
        <dbReference type="Proteomes" id="UP001589568"/>
    </source>
</evidence>
<name>A0ABV5NZT5_9ACTN</name>
<dbReference type="InterPro" id="IPR029016">
    <property type="entry name" value="GAF-like_dom_sf"/>
</dbReference>
<dbReference type="InterPro" id="IPR003018">
    <property type="entry name" value="GAF"/>
</dbReference>
<evidence type="ECO:0000256" key="1">
    <source>
        <dbReference type="ARBA" id="ARBA00022801"/>
    </source>
</evidence>
<keyword evidence="1" id="KW-0378">Hydrolase</keyword>
<dbReference type="RefSeq" id="WP_379484861.1">
    <property type="nucleotide sequence ID" value="NZ_JBHMCF010000046.1"/>
</dbReference>
<dbReference type="EMBL" id="JBHMCF010000046">
    <property type="protein sequence ID" value="MFB9475834.1"/>
    <property type="molecule type" value="Genomic_DNA"/>
</dbReference>
<dbReference type="InterPro" id="IPR000014">
    <property type="entry name" value="PAS"/>
</dbReference>
<dbReference type="SMART" id="SM00065">
    <property type="entry name" value="GAF"/>
    <property type="match status" value="2"/>
</dbReference>
<comment type="caution">
    <text evidence="4">The sequence shown here is derived from an EMBL/GenBank/DDBJ whole genome shotgun (WGS) entry which is preliminary data.</text>
</comment>
<dbReference type="Gene3D" id="3.60.40.10">
    <property type="entry name" value="PPM-type phosphatase domain"/>
    <property type="match status" value="1"/>
</dbReference>
<protein>
    <submittedName>
        <fullName evidence="4">SpoIIE family protein phosphatase</fullName>
    </submittedName>
</protein>
<dbReference type="SUPFAM" id="SSF81606">
    <property type="entry name" value="PP2C-like"/>
    <property type="match status" value="1"/>
</dbReference>
<evidence type="ECO:0000256" key="2">
    <source>
        <dbReference type="SAM" id="MobiDB-lite"/>
    </source>
</evidence>
<dbReference type="SMART" id="SM00331">
    <property type="entry name" value="PP2C_SIG"/>
    <property type="match status" value="1"/>
</dbReference>
<dbReference type="Proteomes" id="UP001589568">
    <property type="component" value="Unassembled WGS sequence"/>
</dbReference>
<evidence type="ECO:0000313" key="4">
    <source>
        <dbReference type="EMBL" id="MFB9475834.1"/>
    </source>
</evidence>
<gene>
    <name evidence="4" type="ORF">ACFFR3_40625</name>
</gene>
<dbReference type="Gene3D" id="3.30.450.20">
    <property type="entry name" value="PAS domain"/>
    <property type="match status" value="1"/>
</dbReference>
<dbReference type="InterPro" id="IPR001932">
    <property type="entry name" value="PPM-type_phosphatase-like_dom"/>
</dbReference>
<evidence type="ECO:0000259" key="3">
    <source>
        <dbReference type="PROSITE" id="PS50112"/>
    </source>
</evidence>
<sequence length="722" mass="77444">MARVGRREEPMLSRGTEWLSASHRLRPAGPPATSALDETLVRAARATGAHIGMLYLLDADDEVLLMQAQLGLPGPMIGQWGRLRAEAGVPATVAVRKGERVWVPDLEELARRFPAMAFLVPYHFSVLATPLRVGGRVAGSWVLMWSSSQAPRLGAYELGVVDEATRRMQELLTEAAEEGQRPSVTPQPRTLTPLPSPPSDVGRSLAAFGFADRLRDGCVSLDLNGHITYLNDPAAALLGGAPTALLGRVVWEAVDWLRGPTFKERFRHAVVGQQPTFCRLGTSGGTTVEARLHPDPSGVSLHLVTTGQTALGDGSAHPQPHHLHELLHLAATLTRALTVRQVVELVSDHMMAACGVQSMAVFLAEAGRLRALGSHGFSRELLDRFDGLPADFSTVTGQVARTGEARYFGDRQEMGDRYQPALDPDDMQAWAFLPLSLSDRLTGTCIVAFQQPHRFTCAERATLTSLSGMMAQALDRALLYEAKDNAAHCLQTSLLPRRLPEIDGLETAARYVPATRGVGIGGDFYDLIRLHDHAAVAVIGDVQGHNLAAAALMGQVRTAIHATATDPDADPGTVLRNANRLLLDLDTDLFTSCLLLHLDLRLRAFSVANAGHPPPLLRAPGGVAEPVDVPPGPLLGIDPDAEYPTMQVPFSPGAVLALYTDGLIEAPGVYLGDAIARLAAHLTKAGPQPLHSLGEAMLDQAPATEQRGDDIALLLLKHLPRP</sequence>
<dbReference type="Pfam" id="PF07228">
    <property type="entry name" value="SpoIIE"/>
    <property type="match status" value="1"/>
</dbReference>
<dbReference type="InterPro" id="IPR013656">
    <property type="entry name" value="PAS_4"/>
</dbReference>
<keyword evidence="5" id="KW-1185">Reference proteome</keyword>
<organism evidence="4 5">
    <name type="scientific">Nonomuraea salmonea</name>
    <dbReference type="NCBI Taxonomy" id="46181"/>
    <lineage>
        <taxon>Bacteria</taxon>
        <taxon>Bacillati</taxon>
        <taxon>Actinomycetota</taxon>
        <taxon>Actinomycetes</taxon>
        <taxon>Streptosporangiales</taxon>
        <taxon>Streptosporangiaceae</taxon>
        <taxon>Nonomuraea</taxon>
    </lineage>
</organism>
<reference evidence="4 5" key="1">
    <citation type="submission" date="2024-09" db="EMBL/GenBank/DDBJ databases">
        <authorList>
            <person name="Sun Q."/>
            <person name="Mori K."/>
        </authorList>
    </citation>
    <scope>NUCLEOTIDE SEQUENCE [LARGE SCALE GENOMIC DNA]</scope>
    <source>
        <strain evidence="4 5">JCM 3324</strain>
    </source>
</reference>
<feature type="region of interest" description="Disordered" evidence="2">
    <location>
        <begin position="175"/>
        <end position="199"/>
    </location>
</feature>
<dbReference type="SUPFAM" id="SSF55785">
    <property type="entry name" value="PYP-like sensor domain (PAS domain)"/>
    <property type="match status" value="1"/>
</dbReference>
<dbReference type="InterPro" id="IPR052016">
    <property type="entry name" value="Bact_Sigma-Reg"/>
</dbReference>
<dbReference type="InterPro" id="IPR035965">
    <property type="entry name" value="PAS-like_dom_sf"/>
</dbReference>
<dbReference type="Pfam" id="PF13185">
    <property type="entry name" value="GAF_2"/>
    <property type="match status" value="2"/>
</dbReference>
<feature type="domain" description="PAS" evidence="3">
    <location>
        <begin position="221"/>
        <end position="248"/>
    </location>
</feature>
<dbReference type="Pfam" id="PF08448">
    <property type="entry name" value="PAS_4"/>
    <property type="match status" value="1"/>
</dbReference>
<dbReference type="Gene3D" id="3.30.450.40">
    <property type="match status" value="2"/>
</dbReference>
<dbReference type="PROSITE" id="PS50112">
    <property type="entry name" value="PAS"/>
    <property type="match status" value="1"/>
</dbReference>
<dbReference type="PANTHER" id="PTHR43156">
    <property type="entry name" value="STAGE II SPORULATION PROTEIN E-RELATED"/>
    <property type="match status" value="1"/>
</dbReference>
<dbReference type="InterPro" id="IPR036457">
    <property type="entry name" value="PPM-type-like_dom_sf"/>
</dbReference>